<dbReference type="SUPFAM" id="SSF47384">
    <property type="entry name" value="Homodimeric domain of signal transducing histidine kinase"/>
    <property type="match status" value="1"/>
</dbReference>
<dbReference type="RefSeq" id="WP_347612483.1">
    <property type="nucleotide sequence ID" value="NZ_JBDPZC010000012.1"/>
</dbReference>
<dbReference type="InterPro" id="IPR003661">
    <property type="entry name" value="HisK_dim/P_dom"/>
</dbReference>
<evidence type="ECO:0000259" key="9">
    <source>
        <dbReference type="PROSITE" id="PS50112"/>
    </source>
</evidence>
<keyword evidence="7" id="KW-0812">Transmembrane</keyword>
<dbReference type="Gene3D" id="6.10.340.10">
    <property type="match status" value="1"/>
</dbReference>
<dbReference type="PROSITE" id="PS50109">
    <property type="entry name" value="HIS_KIN"/>
    <property type="match status" value="1"/>
</dbReference>
<dbReference type="Gene3D" id="3.30.450.20">
    <property type="entry name" value="PAS domain"/>
    <property type="match status" value="1"/>
</dbReference>
<dbReference type="Pfam" id="PF00672">
    <property type="entry name" value="HAMP"/>
    <property type="match status" value="1"/>
</dbReference>
<evidence type="ECO:0000256" key="7">
    <source>
        <dbReference type="SAM" id="Phobius"/>
    </source>
</evidence>
<evidence type="ECO:0000256" key="2">
    <source>
        <dbReference type="ARBA" id="ARBA00004370"/>
    </source>
</evidence>
<dbReference type="SMART" id="SM00304">
    <property type="entry name" value="HAMP"/>
    <property type="match status" value="1"/>
</dbReference>
<dbReference type="SMART" id="SM00387">
    <property type="entry name" value="HATPase_c"/>
    <property type="match status" value="1"/>
</dbReference>
<evidence type="ECO:0000259" key="11">
    <source>
        <dbReference type="PROSITE" id="PS50885"/>
    </source>
</evidence>
<dbReference type="PROSITE" id="PS50113">
    <property type="entry name" value="PAC"/>
    <property type="match status" value="1"/>
</dbReference>
<comment type="caution">
    <text evidence="12">The sequence shown here is derived from an EMBL/GenBank/DDBJ whole genome shotgun (WGS) entry which is preliminary data.</text>
</comment>
<dbReference type="CDD" id="cd16922">
    <property type="entry name" value="HATPase_EvgS-ArcB-TorS-like"/>
    <property type="match status" value="1"/>
</dbReference>
<dbReference type="InterPro" id="IPR000014">
    <property type="entry name" value="PAS"/>
</dbReference>
<dbReference type="PROSITE" id="PS50885">
    <property type="entry name" value="HAMP"/>
    <property type="match status" value="1"/>
</dbReference>
<feature type="domain" description="HAMP" evidence="11">
    <location>
        <begin position="176"/>
        <end position="228"/>
    </location>
</feature>
<dbReference type="InterPro" id="IPR035965">
    <property type="entry name" value="PAS-like_dom_sf"/>
</dbReference>
<reference evidence="12 13" key="1">
    <citation type="submission" date="2024-05" db="EMBL/GenBank/DDBJ databases">
        <title>Roseateles sp. 2.12 16S ribosomal RNA gene Genome sequencing and assembly.</title>
        <authorList>
            <person name="Woo H."/>
        </authorList>
    </citation>
    <scope>NUCLEOTIDE SEQUENCE [LARGE SCALE GENOMIC DNA]</scope>
    <source>
        <strain evidence="12 13">2.12</strain>
    </source>
</reference>
<dbReference type="CDD" id="cd06225">
    <property type="entry name" value="HAMP"/>
    <property type="match status" value="1"/>
</dbReference>
<dbReference type="PRINTS" id="PR00344">
    <property type="entry name" value="BCTRLSENSOR"/>
</dbReference>
<dbReference type="SUPFAM" id="SSF55874">
    <property type="entry name" value="ATPase domain of HSP90 chaperone/DNA topoisomerase II/histidine kinase"/>
    <property type="match status" value="1"/>
</dbReference>
<feature type="transmembrane region" description="Helical" evidence="7">
    <location>
        <begin position="154"/>
        <end position="174"/>
    </location>
</feature>
<feature type="domain" description="PAS" evidence="9">
    <location>
        <begin position="233"/>
        <end position="275"/>
    </location>
</feature>
<keyword evidence="7" id="KW-0472">Membrane</keyword>
<dbReference type="SMART" id="SM00091">
    <property type="entry name" value="PAS"/>
    <property type="match status" value="1"/>
</dbReference>
<dbReference type="InterPro" id="IPR003594">
    <property type="entry name" value="HATPase_dom"/>
</dbReference>
<dbReference type="Pfam" id="PF00512">
    <property type="entry name" value="HisKA"/>
    <property type="match status" value="1"/>
</dbReference>
<dbReference type="EC" id="2.7.13.3" evidence="3"/>
<dbReference type="CDD" id="cd00130">
    <property type="entry name" value="PAS"/>
    <property type="match status" value="1"/>
</dbReference>
<evidence type="ECO:0000313" key="12">
    <source>
        <dbReference type="EMBL" id="MEO3715177.1"/>
    </source>
</evidence>
<dbReference type="Pfam" id="PF13188">
    <property type="entry name" value="PAS_8"/>
    <property type="match status" value="1"/>
</dbReference>
<sequence>MRAPLRDWSIQTRLMAGLGAVATLLVLAVGAYWTSREERQLTEALLQRQERLSQIAARGFAGPIWNLDSAAISNLLDAVMADPEVQAIELEALGVDVQPLRRQRDNAATTVPLVKEFDVVYQAVAQQRPVKVGQARLYFTGERVAAAVAEMRRFVVMLLAAVLVAVLASCYWLVNRLVKQPVSRLGALAQRVSHGELGVTLAVERQDEIGELTEQFNRMSHQLRQSSEGLRASEARYRSLFENATEGIFQTDGRGRLLGLNKAMAQMLGYERPALALAASRNLRRLVRLEPGELRRVLRALMRHRLLQQVPMLVGTHDGRQLWIELSAHVVPGGQGQEARIEGMISDITQRRLAEQELTRHRDHLEELVEARTMELSQAKIRAEAANQSKSRFLATMSHEFRTPLNAILGFAQLLQMDDGLDDAQRNKINLVRDSGEHLLALITDLLDMASIEAGKVRLQPATVDLRALLEVACDAIRLRVAEKRLAFLVSIDENLPLRVRVDGQRLRQVLLNLLSNAVKFTDHGRLSLVAELVAQTPSSATVRIEVSDSGIGMNAAQVGRLFQPFEQVAEDARRTGGTGLGLSISQQLVRLMGSHIEVHSEPGVGSRFWFDLELPLQS</sequence>
<accession>A0ABV0GJC2</accession>
<feature type="transmembrane region" description="Helical" evidence="7">
    <location>
        <begin position="14"/>
        <end position="33"/>
    </location>
</feature>
<dbReference type="InterPro" id="IPR036890">
    <property type="entry name" value="HATPase_C_sf"/>
</dbReference>
<dbReference type="Pfam" id="PF02518">
    <property type="entry name" value="HATPase_c"/>
    <property type="match status" value="1"/>
</dbReference>
<keyword evidence="7" id="KW-1133">Transmembrane helix</keyword>
<evidence type="ECO:0000259" key="8">
    <source>
        <dbReference type="PROSITE" id="PS50109"/>
    </source>
</evidence>
<dbReference type="Gene3D" id="1.10.287.130">
    <property type="match status" value="1"/>
</dbReference>
<keyword evidence="4" id="KW-0597">Phosphoprotein</keyword>
<keyword evidence="6" id="KW-0418">Kinase</keyword>
<evidence type="ECO:0000256" key="5">
    <source>
        <dbReference type="ARBA" id="ARBA00022679"/>
    </source>
</evidence>
<dbReference type="InterPro" id="IPR003660">
    <property type="entry name" value="HAMP_dom"/>
</dbReference>
<evidence type="ECO:0000256" key="6">
    <source>
        <dbReference type="ARBA" id="ARBA00022777"/>
    </source>
</evidence>
<protein>
    <recommendedName>
        <fullName evidence="3">histidine kinase</fullName>
        <ecNumber evidence="3">2.7.13.3</ecNumber>
    </recommendedName>
</protein>
<dbReference type="InterPro" id="IPR004358">
    <property type="entry name" value="Sig_transdc_His_kin-like_C"/>
</dbReference>
<keyword evidence="13" id="KW-1185">Reference proteome</keyword>
<dbReference type="Proteomes" id="UP001462640">
    <property type="component" value="Unassembled WGS sequence"/>
</dbReference>
<evidence type="ECO:0000256" key="4">
    <source>
        <dbReference type="ARBA" id="ARBA00022553"/>
    </source>
</evidence>
<keyword evidence="5" id="KW-0808">Transferase</keyword>
<comment type="subcellular location">
    <subcellularLocation>
        <location evidence="2">Membrane</location>
    </subcellularLocation>
</comment>
<dbReference type="InterPro" id="IPR005467">
    <property type="entry name" value="His_kinase_dom"/>
</dbReference>
<evidence type="ECO:0000256" key="3">
    <source>
        <dbReference type="ARBA" id="ARBA00012438"/>
    </source>
</evidence>
<evidence type="ECO:0000256" key="1">
    <source>
        <dbReference type="ARBA" id="ARBA00000085"/>
    </source>
</evidence>
<keyword evidence="12" id="KW-0067">ATP-binding</keyword>
<dbReference type="InterPro" id="IPR036097">
    <property type="entry name" value="HisK_dim/P_sf"/>
</dbReference>
<dbReference type="SUPFAM" id="SSF55785">
    <property type="entry name" value="PYP-like sensor domain (PAS domain)"/>
    <property type="match status" value="1"/>
</dbReference>
<dbReference type="CDD" id="cd00082">
    <property type="entry name" value="HisKA"/>
    <property type="match status" value="1"/>
</dbReference>
<dbReference type="SUPFAM" id="SSF158472">
    <property type="entry name" value="HAMP domain-like"/>
    <property type="match status" value="1"/>
</dbReference>
<proteinExistence type="predicted"/>
<dbReference type="EMBL" id="JBDPZC010000012">
    <property type="protein sequence ID" value="MEO3715177.1"/>
    <property type="molecule type" value="Genomic_DNA"/>
</dbReference>
<dbReference type="NCBIfam" id="TIGR00229">
    <property type="entry name" value="sensory_box"/>
    <property type="match status" value="1"/>
</dbReference>
<dbReference type="PROSITE" id="PS50112">
    <property type="entry name" value="PAS"/>
    <property type="match status" value="1"/>
</dbReference>
<keyword evidence="12" id="KW-0547">Nucleotide-binding</keyword>
<dbReference type="PANTHER" id="PTHR43047">
    <property type="entry name" value="TWO-COMPONENT HISTIDINE PROTEIN KINASE"/>
    <property type="match status" value="1"/>
</dbReference>
<feature type="domain" description="PAC" evidence="10">
    <location>
        <begin position="308"/>
        <end position="360"/>
    </location>
</feature>
<feature type="domain" description="Histidine kinase" evidence="8">
    <location>
        <begin position="396"/>
        <end position="617"/>
    </location>
</feature>
<evidence type="ECO:0000313" key="13">
    <source>
        <dbReference type="Proteomes" id="UP001462640"/>
    </source>
</evidence>
<organism evidence="12 13">
    <name type="scientific">Roseateles flavus</name>
    <dbReference type="NCBI Taxonomy" id="3149041"/>
    <lineage>
        <taxon>Bacteria</taxon>
        <taxon>Pseudomonadati</taxon>
        <taxon>Pseudomonadota</taxon>
        <taxon>Betaproteobacteria</taxon>
        <taxon>Burkholderiales</taxon>
        <taxon>Sphaerotilaceae</taxon>
        <taxon>Roseateles</taxon>
    </lineage>
</organism>
<dbReference type="Gene3D" id="3.30.565.10">
    <property type="entry name" value="Histidine kinase-like ATPase, C-terminal domain"/>
    <property type="match status" value="1"/>
</dbReference>
<name>A0ABV0GJC2_9BURK</name>
<comment type="catalytic activity">
    <reaction evidence="1">
        <text>ATP + protein L-histidine = ADP + protein N-phospho-L-histidine.</text>
        <dbReference type="EC" id="2.7.13.3"/>
    </reaction>
</comment>
<dbReference type="InterPro" id="IPR000700">
    <property type="entry name" value="PAS-assoc_C"/>
</dbReference>
<evidence type="ECO:0000259" key="10">
    <source>
        <dbReference type="PROSITE" id="PS50113"/>
    </source>
</evidence>
<dbReference type="GO" id="GO:0005524">
    <property type="term" value="F:ATP binding"/>
    <property type="evidence" value="ECO:0007669"/>
    <property type="project" value="UniProtKB-KW"/>
</dbReference>
<gene>
    <name evidence="12" type="ORF">ABDJ40_20610</name>
</gene>
<dbReference type="SMART" id="SM00388">
    <property type="entry name" value="HisKA"/>
    <property type="match status" value="1"/>
</dbReference>